<keyword evidence="3 6" id="KW-0812">Transmembrane</keyword>
<evidence type="ECO:0000256" key="4">
    <source>
        <dbReference type="ARBA" id="ARBA00022989"/>
    </source>
</evidence>
<feature type="transmembrane region" description="Helical" evidence="6">
    <location>
        <begin position="728"/>
        <end position="750"/>
    </location>
</feature>
<proteinExistence type="predicted"/>
<evidence type="ECO:0000256" key="3">
    <source>
        <dbReference type="ARBA" id="ARBA00022692"/>
    </source>
</evidence>
<keyword evidence="2" id="KW-1003">Cell membrane</keyword>
<dbReference type="InterPro" id="IPR038766">
    <property type="entry name" value="Membrane_comp_ABC_pdt"/>
</dbReference>
<dbReference type="EMBL" id="CP022110">
    <property type="protein sequence ID" value="ASG21674.1"/>
    <property type="molecule type" value="Genomic_DNA"/>
</dbReference>
<dbReference type="InterPro" id="IPR003838">
    <property type="entry name" value="ABC3_permease_C"/>
</dbReference>
<feature type="transmembrane region" description="Helical" evidence="6">
    <location>
        <begin position="274"/>
        <end position="294"/>
    </location>
</feature>
<feature type="transmembrane region" description="Helical" evidence="6">
    <location>
        <begin position="369"/>
        <end position="391"/>
    </location>
</feature>
<dbReference type="KEGG" id="nao:Y958_13335"/>
<accession>A0A248JTX9</accession>
<dbReference type="GO" id="GO:0016740">
    <property type="term" value="F:transferase activity"/>
    <property type="evidence" value="ECO:0007669"/>
    <property type="project" value="UniProtKB-KW"/>
</dbReference>
<feature type="domain" description="ABC3 transporter permease C-terminal" evidence="7">
    <location>
        <begin position="732"/>
        <end position="845"/>
    </location>
</feature>
<dbReference type="Pfam" id="PF12704">
    <property type="entry name" value="MacB_PCD"/>
    <property type="match status" value="1"/>
</dbReference>
<evidence type="ECO:0000256" key="1">
    <source>
        <dbReference type="ARBA" id="ARBA00004651"/>
    </source>
</evidence>
<reference evidence="9 10" key="1">
    <citation type="submission" date="2017-06" db="EMBL/GenBank/DDBJ databases">
        <title>Complete genome sequence of Nitrospirillum amazonense strain CBAmC, an endophytic nitrogen-fixing and plant growth-promoting bacterium, isolated from sugarcane.</title>
        <authorList>
            <person name="Schwab S."/>
            <person name="dos Santos Teixeira K.R."/>
            <person name="Simoes Araujo J.L."/>
            <person name="Soares Vidal M."/>
            <person name="Borges de Freitas H.R."/>
            <person name="Rivello Crivelaro A.L."/>
            <person name="Bueno de Camargo Nunes A."/>
            <person name="dos Santos C.M."/>
            <person name="Palmeira da Silva Rosa D."/>
            <person name="da Silva Padilha D."/>
            <person name="da Silva E."/>
            <person name="Araujo Terra L."/>
            <person name="Soares Mendes V."/>
            <person name="Farinelli L."/>
            <person name="Magalhaes Cruz L."/>
            <person name="Baldani J.I."/>
        </authorList>
    </citation>
    <scope>NUCLEOTIDE SEQUENCE [LARGE SCALE GENOMIC DNA]</scope>
    <source>
        <strain evidence="9 10">CBAmC</strain>
    </source>
</reference>
<gene>
    <name evidence="9" type="ORF">Y958_13335</name>
</gene>
<keyword evidence="10" id="KW-1185">Reference proteome</keyword>
<keyword evidence="5 6" id="KW-0472">Membrane</keyword>
<comment type="subcellular location">
    <subcellularLocation>
        <location evidence="1">Cell membrane</location>
        <topology evidence="1">Multi-pass membrane protein</topology>
    </subcellularLocation>
</comment>
<feature type="transmembrane region" description="Helical" evidence="6">
    <location>
        <begin position="489"/>
        <end position="510"/>
    </location>
</feature>
<organism evidence="9 10">
    <name type="scientific">Nitrospirillum viridazoti CBAmc</name>
    <dbReference type="NCBI Taxonomy" id="1441467"/>
    <lineage>
        <taxon>Bacteria</taxon>
        <taxon>Pseudomonadati</taxon>
        <taxon>Pseudomonadota</taxon>
        <taxon>Alphaproteobacteria</taxon>
        <taxon>Rhodospirillales</taxon>
        <taxon>Azospirillaceae</taxon>
        <taxon>Nitrospirillum</taxon>
        <taxon>Nitrospirillum viridazoti</taxon>
    </lineage>
</organism>
<protein>
    <submittedName>
        <fullName evidence="9">Glycosyl transferase family 1</fullName>
    </submittedName>
</protein>
<dbReference type="PANTHER" id="PTHR30287">
    <property type="entry name" value="MEMBRANE COMPONENT OF PREDICTED ABC SUPERFAMILY METABOLITE UPTAKE TRANSPORTER"/>
    <property type="match status" value="1"/>
</dbReference>
<feature type="transmembrane region" description="Helical" evidence="6">
    <location>
        <begin position="784"/>
        <end position="807"/>
    </location>
</feature>
<feature type="domain" description="MacB-like periplasmic core" evidence="8">
    <location>
        <begin position="28"/>
        <end position="243"/>
    </location>
</feature>
<feature type="transmembrane region" description="Helical" evidence="6">
    <location>
        <begin position="412"/>
        <end position="433"/>
    </location>
</feature>
<feature type="transmembrane region" description="Helical" evidence="6">
    <location>
        <begin position="326"/>
        <end position="349"/>
    </location>
</feature>
<keyword evidence="9" id="KW-0808">Transferase</keyword>
<feature type="domain" description="ABC3 transporter permease C-terminal" evidence="7">
    <location>
        <begin position="278"/>
        <end position="388"/>
    </location>
</feature>
<evidence type="ECO:0000256" key="5">
    <source>
        <dbReference type="ARBA" id="ARBA00023136"/>
    </source>
</evidence>
<dbReference type="RefSeq" id="WP_088872351.1">
    <property type="nucleotide sequence ID" value="NZ_CP022110.1"/>
</dbReference>
<sequence>MVSLTELKLAARLARRELRGGIRGFRIFLLCLVLGVGAIAAVQSVAGGIQRSLTQDGRAILGGDASVRVLYREATAEQRRWLEGQGTVAVTADMRAMARKAADTTGGETGLGASGLVELKAVDGRYPLYGRLTLTDGGSDVQGRLAAHGGVYGAFVDDTLATRLSLKIGDNLVVGNATVEVRGIIDHEPDKAGSGSIALGPRLMIAMDALPATGLIRPGSLVNWSYQLRLPEGRDAAAWAKTVDQTFPDAGWRVRDFHNAAPQLTRFIDRLAQFLTLVGLTALLVGGVGVGNAVRSHMDASVHSIATLKCLGAPARLIFQVYLMQILALAGLGIAAGLVLGAVLPLAAGRALAGLLPITAEIGVYPGRLALAALFGLTTALVFSLWPLGQAQGVPAARLFREGSAGRRGRPPALVLAALAWLAAALGSLAVLTSVDQKLAAFFVIGAAATLLLFLGAGTGITRLARLLPRPRRPSLRLALTNLHRPGNLSGMVVLSLGLGLTVLVAVALIEGNFRREVGESLPANAPSFFFVDIQPDQLDQFRRTVMAVPGAHDLETTPSLRGTIVRVEGKPAQEQVHDPDKKWVVNGDRGVTYQATAPAGDKVVAGAWWPADYSGPPKLAISKDVAQAFGIGPGAHMTLSVLGREIEAEVAVVRDLDFTTLGINFTLVMSPGVLEHAPQTHLATVRAPAEAEAAIQRAVIRAFPNITAIRVKEALATVSTIIVNIGMAVRVVAAVTLVAGTLVLAGAIAAGHRRRVYDAVVLKVLGAVRATILRTFLIEYGALGLVTAVISGALGTLTAWAVLTKVMNMKWVFLPQTLVLTALLSTAITLALGLVATWRALSQPAAPLLREE</sequence>
<feature type="transmembrane region" description="Helical" evidence="6">
    <location>
        <begin position="819"/>
        <end position="842"/>
    </location>
</feature>
<feature type="transmembrane region" description="Helical" evidence="6">
    <location>
        <begin position="439"/>
        <end position="468"/>
    </location>
</feature>
<dbReference type="AlphaFoldDB" id="A0A248JTX9"/>
<dbReference type="Pfam" id="PF02687">
    <property type="entry name" value="FtsX"/>
    <property type="match status" value="2"/>
</dbReference>
<dbReference type="GO" id="GO:0005886">
    <property type="term" value="C:plasma membrane"/>
    <property type="evidence" value="ECO:0007669"/>
    <property type="project" value="UniProtKB-SubCell"/>
</dbReference>
<dbReference type="PANTHER" id="PTHR30287:SF1">
    <property type="entry name" value="INNER MEMBRANE PROTEIN"/>
    <property type="match status" value="1"/>
</dbReference>
<keyword evidence="4 6" id="KW-1133">Transmembrane helix</keyword>
<evidence type="ECO:0000259" key="8">
    <source>
        <dbReference type="Pfam" id="PF12704"/>
    </source>
</evidence>
<evidence type="ECO:0000313" key="9">
    <source>
        <dbReference type="EMBL" id="ASG21674.1"/>
    </source>
</evidence>
<evidence type="ECO:0000256" key="6">
    <source>
        <dbReference type="SAM" id="Phobius"/>
    </source>
</evidence>
<evidence type="ECO:0000313" key="10">
    <source>
        <dbReference type="Proteomes" id="UP000197153"/>
    </source>
</evidence>
<evidence type="ECO:0000256" key="2">
    <source>
        <dbReference type="ARBA" id="ARBA00022475"/>
    </source>
</evidence>
<dbReference type="InterPro" id="IPR025857">
    <property type="entry name" value="MacB_PCD"/>
</dbReference>
<name>A0A248JTX9_9PROT</name>
<feature type="transmembrane region" description="Helical" evidence="6">
    <location>
        <begin position="27"/>
        <end position="49"/>
    </location>
</feature>
<evidence type="ECO:0000259" key="7">
    <source>
        <dbReference type="Pfam" id="PF02687"/>
    </source>
</evidence>
<dbReference type="Proteomes" id="UP000197153">
    <property type="component" value="Chromosome 1"/>
</dbReference>